<organism evidence="1 2">
    <name type="scientific">Thermodesulfobium narugense DSM 14796</name>
    <dbReference type="NCBI Taxonomy" id="747365"/>
    <lineage>
        <taxon>Bacteria</taxon>
        <taxon>Pseudomonadati</taxon>
        <taxon>Thermodesulfobiota</taxon>
        <taxon>Thermodesulfobiia</taxon>
        <taxon>Thermodesulfobiales</taxon>
        <taxon>Thermodesulfobiaceae</taxon>
        <taxon>Thermodesulfobium</taxon>
    </lineage>
</organism>
<dbReference type="RefSeq" id="WP_013755783.1">
    <property type="nucleotide sequence ID" value="NC_015499.1"/>
</dbReference>
<keyword evidence="2" id="KW-1185">Reference proteome</keyword>
<evidence type="ECO:0000313" key="2">
    <source>
        <dbReference type="Proteomes" id="UP000011765"/>
    </source>
</evidence>
<protein>
    <submittedName>
        <fullName evidence="1">Uncharacterized protein</fullName>
    </submittedName>
</protein>
<proteinExistence type="predicted"/>
<sequence length="136" mass="16226">MKNNIISNEINNIKNKFPNANIEETRQEIIDYLLNSKGDASATIKLFKSAFDTIEKYYGTDKEIYINIYKDPEIDDKYIWIYIKPDTQEDIDKFYLMEDEYYEGNINLFKKISRKDFWISLEIGTATRRRKKSTGH</sequence>
<gene>
    <name evidence="1" type="ORF">Thena_0412</name>
</gene>
<dbReference type="HOGENOM" id="CLU_1874470_0_0_9"/>
<dbReference type="STRING" id="747365.Thena_0412"/>
<evidence type="ECO:0000313" key="1">
    <source>
        <dbReference type="EMBL" id="AEE14055.1"/>
    </source>
</evidence>
<dbReference type="Proteomes" id="UP000011765">
    <property type="component" value="Chromosome"/>
</dbReference>
<dbReference type="AlphaFoldDB" id="M1E6J5"/>
<dbReference type="EMBL" id="CP002690">
    <property type="protein sequence ID" value="AEE14055.1"/>
    <property type="molecule type" value="Genomic_DNA"/>
</dbReference>
<name>M1E6J5_9BACT</name>
<accession>M1E6J5</accession>
<reference evidence="1 2" key="1">
    <citation type="submission" date="2011-04" db="EMBL/GenBank/DDBJ databases">
        <title>The complete genome of Thermodesulfobium narugense DSM 14796.</title>
        <authorList>
            <consortium name="US DOE Joint Genome Institute (JGI-PGF)"/>
            <person name="Lucas S."/>
            <person name="Han J."/>
            <person name="Lapidus A."/>
            <person name="Bruce D."/>
            <person name="Goodwin L."/>
            <person name="Pitluck S."/>
            <person name="Peters L."/>
            <person name="Kyrpides N."/>
            <person name="Mavromatis K."/>
            <person name="Pagani I."/>
            <person name="Ivanova N."/>
            <person name="Ovchinnikova G."/>
            <person name="Zhang X."/>
            <person name="Saunders L."/>
            <person name="Detter J.C."/>
            <person name="Tapia R."/>
            <person name="Han C."/>
            <person name="Land M."/>
            <person name="Hauser L."/>
            <person name="Markowitz V."/>
            <person name="Cheng J.-F."/>
            <person name="Hugenholtz P."/>
            <person name="Woyke T."/>
            <person name="Wu D."/>
            <person name="Spring S."/>
            <person name="Schroeder M."/>
            <person name="Brambilla E."/>
            <person name="Klenk H.-P."/>
            <person name="Eisen J.A."/>
        </authorList>
    </citation>
    <scope>NUCLEOTIDE SEQUENCE [LARGE SCALE GENOMIC DNA]</scope>
    <source>
        <strain evidence="1 2">DSM 14796</strain>
    </source>
</reference>
<dbReference type="KEGG" id="tnr:Thena_0412"/>